<proteinExistence type="predicted"/>
<sequence>MDSYLAVTRCRSFSRSRSDRSLAVIRLALLQLLGAYRSLAVAQIDLSRSLDSLFCSYLVHIILLRLLVTDRYLAVTRLESLSCSYSTQIILSQSLGSISRGHSTRSLAVTRCRSFSRSRSDRSLAVAWIDLSRSLDSLSCSYSPQIVLSQSLGSISRGHSTCSFAVTRYRSLSCGYSSQITLSQLLGSNRSLAVTRLESLESQSLGLLTSLEDDVIPRRHIHPWRFDCDVCRLTLHPWQLAPVVLNTVLTDRSRNHPGVRSLIGIRSMSMAARPRQFVYDTSSMAT</sequence>
<gene>
    <name evidence="1" type="ORF">F2Q69_00024813</name>
</gene>
<dbReference type="Proteomes" id="UP000712600">
    <property type="component" value="Unassembled WGS sequence"/>
</dbReference>
<name>A0A8S9QHP2_BRACR</name>
<protein>
    <submittedName>
        <fullName evidence="1">Uncharacterized protein</fullName>
    </submittedName>
</protein>
<evidence type="ECO:0000313" key="2">
    <source>
        <dbReference type="Proteomes" id="UP000712600"/>
    </source>
</evidence>
<reference evidence="1" key="1">
    <citation type="submission" date="2019-12" db="EMBL/GenBank/DDBJ databases">
        <title>Genome sequencing and annotation of Brassica cretica.</title>
        <authorList>
            <person name="Studholme D.J."/>
            <person name="Sarris P."/>
        </authorList>
    </citation>
    <scope>NUCLEOTIDE SEQUENCE</scope>
    <source>
        <strain evidence="1">PFS-109/04</strain>
        <tissue evidence="1">Leaf</tissue>
    </source>
</reference>
<comment type="caution">
    <text evidence="1">The sequence shown here is derived from an EMBL/GenBank/DDBJ whole genome shotgun (WGS) entry which is preliminary data.</text>
</comment>
<evidence type="ECO:0000313" key="1">
    <source>
        <dbReference type="EMBL" id="KAF3541877.1"/>
    </source>
</evidence>
<dbReference type="EMBL" id="QGKX02001290">
    <property type="protein sequence ID" value="KAF3541877.1"/>
    <property type="molecule type" value="Genomic_DNA"/>
</dbReference>
<dbReference type="AlphaFoldDB" id="A0A8S9QHP2"/>
<organism evidence="1 2">
    <name type="scientific">Brassica cretica</name>
    <name type="common">Mustard</name>
    <dbReference type="NCBI Taxonomy" id="69181"/>
    <lineage>
        <taxon>Eukaryota</taxon>
        <taxon>Viridiplantae</taxon>
        <taxon>Streptophyta</taxon>
        <taxon>Embryophyta</taxon>
        <taxon>Tracheophyta</taxon>
        <taxon>Spermatophyta</taxon>
        <taxon>Magnoliopsida</taxon>
        <taxon>eudicotyledons</taxon>
        <taxon>Gunneridae</taxon>
        <taxon>Pentapetalae</taxon>
        <taxon>rosids</taxon>
        <taxon>malvids</taxon>
        <taxon>Brassicales</taxon>
        <taxon>Brassicaceae</taxon>
        <taxon>Brassiceae</taxon>
        <taxon>Brassica</taxon>
    </lineage>
</organism>
<accession>A0A8S9QHP2</accession>